<dbReference type="Proteomes" id="UP000240572">
    <property type="component" value="Unassembled WGS sequence"/>
</dbReference>
<comment type="caution">
    <text evidence="2">The sequence shown here is derived from an EMBL/GenBank/DDBJ whole genome shotgun (WGS) entry which is preliminary data.</text>
</comment>
<evidence type="ECO:0000313" key="2">
    <source>
        <dbReference type="EMBL" id="PSK90631.1"/>
    </source>
</evidence>
<keyword evidence="3" id="KW-1185">Reference proteome</keyword>
<dbReference type="AlphaFoldDB" id="A0A2P8D095"/>
<proteinExistence type="predicted"/>
<gene>
    <name evidence="2" type="ORF">B0I18_10741</name>
</gene>
<dbReference type="InterPro" id="IPR011047">
    <property type="entry name" value="Quinoprotein_ADH-like_sf"/>
</dbReference>
<dbReference type="SUPFAM" id="SSF50998">
    <property type="entry name" value="Quinoprotein alcohol dehydrogenase-like"/>
    <property type="match status" value="1"/>
</dbReference>
<dbReference type="Gene3D" id="2.130.10.10">
    <property type="entry name" value="YVTN repeat-like/Quinoprotein amine dehydrogenase"/>
    <property type="match status" value="2"/>
</dbReference>
<feature type="domain" description="Pyrrolo-quinoline quinone repeat" evidence="1">
    <location>
        <begin position="48"/>
        <end position="189"/>
    </location>
</feature>
<evidence type="ECO:0000313" key="3">
    <source>
        <dbReference type="Proteomes" id="UP000240572"/>
    </source>
</evidence>
<sequence length="380" mass="41608">MNLRQRSWLLAASAFFVLTGLNSCKDYSPDLPFPDVYTPTLFVGSNNHILYATDPTDGKQKWQFATDGEIHATPVLHAQALWVGTTTGTLYKLNQKNGAEIKKRTFDGPIAGTPYAFAGNMLLVPAGNVLHAIDVNTLDDIWSYDMGGIISSPTRHKVAGLNDNAIFIAGMNNKVVALDPNGTSLWEYTPTDAGAFYSSPCVVNDSFLYVGNDNGRLYALKTLNGSEKWAYKTDGQIQSSPIQIGGNVLVGSNDRNLYSVDSASGQLRWKVQTGDRIVSSPAVFNQYVYFGSYDRYFYCVDIIDGKVKWKMVTGGLVKSSPVIYKGDVYFGSFDKILFRLDAMDGSQKFSVNINGQMETSPIIDTVGGAVVPSISGNYRY</sequence>
<dbReference type="RefSeq" id="WP_106523917.1">
    <property type="nucleotide sequence ID" value="NZ_PYGD01000007.1"/>
</dbReference>
<dbReference type="InterPro" id="IPR002372">
    <property type="entry name" value="PQQ_rpt_dom"/>
</dbReference>
<dbReference type="Pfam" id="PF13360">
    <property type="entry name" value="PQQ_2"/>
    <property type="match status" value="2"/>
</dbReference>
<evidence type="ECO:0000259" key="1">
    <source>
        <dbReference type="Pfam" id="PF13360"/>
    </source>
</evidence>
<dbReference type="InterPro" id="IPR018391">
    <property type="entry name" value="PQQ_b-propeller_rpt"/>
</dbReference>
<protein>
    <submittedName>
        <fullName evidence="2">Outer membrane protein assembly factor BamB</fullName>
    </submittedName>
</protein>
<dbReference type="Gene3D" id="2.140.10.10">
    <property type="entry name" value="Quinoprotein alcohol dehydrogenase-like superfamily"/>
    <property type="match status" value="1"/>
</dbReference>
<feature type="domain" description="Pyrrolo-quinoline quinone repeat" evidence="1">
    <location>
        <begin position="260"/>
        <end position="357"/>
    </location>
</feature>
<dbReference type="InterPro" id="IPR015943">
    <property type="entry name" value="WD40/YVTN_repeat-like_dom_sf"/>
</dbReference>
<dbReference type="PANTHER" id="PTHR44394:SF1">
    <property type="entry name" value="BETA-ALANINE-ACTIVATING ENZYME"/>
    <property type="match status" value="1"/>
</dbReference>
<dbReference type="GO" id="GO:0043041">
    <property type="term" value="P:amino acid activation for nonribosomal peptide biosynthetic process"/>
    <property type="evidence" value="ECO:0007669"/>
    <property type="project" value="TreeGrafter"/>
</dbReference>
<dbReference type="OrthoDB" id="7012117at2"/>
<dbReference type="SMART" id="SM00564">
    <property type="entry name" value="PQQ"/>
    <property type="match status" value="8"/>
</dbReference>
<dbReference type="InterPro" id="IPR052091">
    <property type="entry name" value="Beta-ala_Activ/Resist"/>
</dbReference>
<organism evidence="2 3">
    <name type="scientific">Taibaiella chishuiensis</name>
    <dbReference type="NCBI Taxonomy" id="1434707"/>
    <lineage>
        <taxon>Bacteria</taxon>
        <taxon>Pseudomonadati</taxon>
        <taxon>Bacteroidota</taxon>
        <taxon>Chitinophagia</taxon>
        <taxon>Chitinophagales</taxon>
        <taxon>Chitinophagaceae</taxon>
        <taxon>Taibaiella</taxon>
    </lineage>
</organism>
<name>A0A2P8D095_9BACT</name>
<dbReference type="PANTHER" id="PTHR44394">
    <property type="entry name" value="BETA-ALANINE-ACTIVATING ENZYME"/>
    <property type="match status" value="1"/>
</dbReference>
<reference evidence="2 3" key="1">
    <citation type="submission" date="2018-03" db="EMBL/GenBank/DDBJ databases">
        <title>Genomic Encyclopedia of Type Strains, Phase III (KMG-III): the genomes of soil and plant-associated and newly described type strains.</title>
        <authorList>
            <person name="Whitman W."/>
        </authorList>
    </citation>
    <scope>NUCLEOTIDE SEQUENCE [LARGE SCALE GENOMIC DNA]</scope>
    <source>
        <strain evidence="2 3">CGMCC 1.12700</strain>
    </source>
</reference>
<accession>A0A2P8D095</accession>
<dbReference type="EMBL" id="PYGD01000007">
    <property type="protein sequence ID" value="PSK90631.1"/>
    <property type="molecule type" value="Genomic_DNA"/>
</dbReference>